<gene>
    <name evidence="2" type="ORF">PHYPSEUDO_012087</name>
</gene>
<feature type="compositionally biased region" description="Low complexity" evidence="1">
    <location>
        <begin position="531"/>
        <end position="551"/>
    </location>
</feature>
<dbReference type="OrthoDB" id="78113at2759"/>
<evidence type="ECO:0000313" key="3">
    <source>
        <dbReference type="Proteomes" id="UP000694044"/>
    </source>
</evidence>
<reference evidence="2" key="1">
    <citation type="submission" date="2021-02" db="EMBL/GenBank/DDBJ databases">
        <authorList>
            <person name="Palmer J.M."/>
        </authorList>
    </citation>
    <scope>NUCLEOTIDE SEQUENCE</scope>
    <source>
        <strain evidence="2">SCRP734</strain>
    </source>
</reference>
<comment type="caution">
    <text evidence="2">The sequence shown here is derived from an EMBL/GenBank/DDBJ whole genome shotgun (WGS) entry which is preliminary data.</text>
</comment>
<dbReference type="EMBL" id="JAGDFM010000057">
    <property type="protein sequence ID" value="KAG7388596.1"/>
    <property type="molecule type" value="Genomic_DNA"/>
</dbReference>
<accession>A0A8T1W5P9</accession>
<evidence type="ECO:0000256" key="1">
    <source>
        <dbReference type="SAM" id="MobiDB-lite"/>
    </source>
</evidence>
<evidence type="ECO:0000313" key="2">
    <source>
        <dbReference type="EMBL" id="KAG7388596.1"/>
    </source>
</evidence>
<feature type="region of interest" description="Disordered" evidence="1">
    <location>
        <begin position="1"/>
        <end position="73"/>
    </location>
</feature>
<organism evidence="2 3">
    <name type="scientific">Phytophthora pseudosyringae</name>
    <dbReference type="NCBI Taxonomy" id="221518"/>
    <lineage>
        <taxon>Eukaryota</taxon>
        <taxon>Sar</taxon>
        <taxon>Stramenopiles</taxon>
        <taxon>Oomycota</taxon>
        <taxon>Peronosporomycetes</taxon>
        <taxon>Peronosporales</taxon>
        <taxon>Peronosporaceae</taxon>
        <taxon>Phytophthora</taxon>
    </lineage>
</organism>
<proteinExistence type="predicted"/>
<sequence length="569" mass="60463">MDSELAPRRSKREHQPSAKAAASAAVSSLPPASASVSRRSQRRRVTRSASPASTPASTRNSSPVRGAAASPASADLAPVVVRRRLRAAAHTGSNSSVTQGVLSADPGVHDGGKVLSRYSSHDCALLCEVIMSQLKKQTLAPTVLDEAKSPAFIKWEPVARKMETMHKLRMTPPECQLLWKFLAYGEIPVVETDELLPDSDEEDFHKPPKEINAQVAARRAKAEEKAEDVATDEATEKKSEQVATGGEEAAKNREPQAEKDTTSETGTKQKETQGDDTSETQDEERGPSVRLYPTYSLPTGAPDAWYRPFGPKDALPLTFVASRFLRRKANPPVQALARAAGQPSTADLKRKQAAAASNATATKKPKLATPPRVFTPSSTPPPAAKRARSELEFFELRLREEQAKKTPGAKFELSAPAIQRRFGEASAEVRHQCQVLGAHDVERFNREVVRLRIWQKAMGTSNIKPKPTLAPAIPTPVAKPAASPLHTSGAKPVSSVSAGAAVASTPKTPATTTKSAGPTAALLAHTAAVAATAAKAKATTTPTTTSASGPKTAREQKDGGAASAKRDTK</sequence>
<feature type="region of interest" description="Disordered" evidence="1">
    <location>
        <begin position="214"/>
        <end position="295"/>
    </location>
</feature>
<feature type="compositionally biased region" description="Basic and acidic residues" evidence="1">
    <location>
        <begin position="552"/>
        <end position="569"/>
    </location>
</feature>
<feature type="compositionally biased region" description="Low complexity" evidence="1">
    <location>
        <begin position="353"/>
        <end position="362"/>
    </location>
</feature>
<feature type="compositionally biased region" description="Low complexity" evidence="1">
    <location>
        <begin position="17"/>
        <end position="38"/>
    </location>
</feature>
<dbReference type="Proteomes" id="UP000694044">
    <property type="component" value="Unassembled WGS sequence"/>
</dbReference>
<feature type="region of interest" description="Disordered" evidence="1">
    <location>
        <begin position="465"/>
        <end position="492"/>
    </location>
</feature>
<feature type="compositionally biased region" description="Low complexity" evidence="1">
    <location>
        <begin position="47"/>
        <end position="73"/>
    </location>
</feature>
<name>A0A8T1W5P9_9STRA</name>
<feature type="compositionally biased region" description="Basic and acidic residues" evidence="1">
    <location>
        <begin position="248"/>
        <end position="273"/>
    </location>
</feature>
<dbReference type="AlphaFoldDB" id="A0A8T1W5P9"/>
<feature type="region of interest" description="Disordered" evidence="1">
    <location>
        <begin position="338"/>
        <end position="386"/>
    </location>
</feature>
<keyword evidence="3" id="KW-1185">Reference proteome</keyword>
<feature type="compositionally biased region" description="Basic and acidic residues" evidence="1">
    <location>
        <begin position="220"/>
        <end position="240"/>
    </location>
</feature>
<protein>
    <submittedName>
        <fullName evidence="2">Uncharacterized protein</fullName>
    </submittedName>
</protein>
<feature type="region of interest" description="Disordered" evidence="1">
    <location>
        <begin position="531"/>
        <end position="569"/>
    </location>
</feature>